<evidence type="ECO:0000256" key="1">
    <source>
        <dbReference type="SAM" id="MobiDB-lite"/>
    </source>
</evidence>
<comment type="caution">
    <text evidence="3">The sequence shown here is derived from an EMBL/GenBank/DDBJ whole genome shotgun (WGS) entry which is preliminary data.</text>
</comment>
<feature type="transmembrane region" description="Helical" evidence="2">
    <location>
        <begin position="118"/>
        <end position="137"/>
    </location>
</feature>
<feature type="compositionally biased region" description="Basic and acidic residues" evidence="1">
    <location>
        <begin position="168"/>
        <end position="177"/>
    </location>
</feature>
<feature type="compositionally biased region" description="Polar residues" evidence="1">
    <location>
        <begin position="47"/>
        <end position="65"/>
    </location>
</feature>
<dbReference type="OrthoDB" id="5278907at2759"/>
<dbReference type="AlphaFoldDB" id="A0A9W9LD88"/>
<accession>A0A9W9LD88</accession>
<keyword evidence="2" id="KW-0472">Membrane</keyword>
<dbReference type="EMBL" id="JAPZBO010000002">
    <property type="protein sequence ID" value="KAJ5324376.1"/>
    <property type="molecule type" value="Genomic_DNA"/>
</dbReference>
<protein>
    <submittedName>
        <fullName evidence="3">Uncharacterized protein</fullName>
    </submittedName>
</protein>
<proteinExistence type="predicted"/>
<keyword evidence="2" id="KW-1133">Transmembrane helix</keyword>
<evidence type="ECO:0000256" key="2">
    <source>
        <dbReference type="SAM" id="Phobius"/>
    </source>
</evidence>
<dbReference type="Proteomes" id="UP001147746">
    <property type="component" value="Unassembled WGS sequence"/>
</dbReference>
<reference evidence="3" key="1">
    <citation type="submission" date="2022-12" db="EMBL/GenBank/DDBJ databases">
        <authorList>
            <person name="Petersen C."/>
        </authorList>
    </citation>
    <scope>NUCLEOTIDE SEQUENCE</scope>
    <source>
        <strain evidence="3">IBT 21472</strain>
    </source>
</reference>
<keyword evidence="4" id="KW-1185">Reference proteome</keyword>
<reference evidence="3" key="2">
    <citation type="journal article" date="2023" name="IMA Fungus">
        <title>Comparative genomic study of the Penicillium genus elucidates a diverse pangenome and 15 lateral gene transfer events.</title>
        <authorList>
            <person name="Petersen C."/>
            <person name="Sorensen T."/>
            <person name="Nielsen M.R."/>
            <person name="Sondergaard T.E."/>
            <person name="Sorensen J.L."/>
            <person name="Fitzpatrick D.A."/>
            <person name="Frisvad J.C."/>
            <person name="Nielsen K.L."/>
        </authorList>
    </citation>
    <scope>NUCLEOTIDE SEQUENCE</scope>
    <source>
        <strain evidence="3">IBT 21472</strain>
    </source>
</reference>
<evidence type="ECO:0000313" key="4">
    <source>
        <dbReference type="Proteomes" id="UP001147746"/>
    </source>
</evidence>
<organism evidence="3 4">
    <name type="scientific">Penicillium atrosanguineum</name>
    <dbReference type="NCBI Taxonomy" id="1132637"/>
    <lineage>
        <taxon>Eukaryota</taxon>
        <taxon>Fungi</taxon>
        <taxon>Dikarya</taxon>
        <taxon>Ascomycota</taxon>
        <taxon>Pezizomycotina</taxon>
        <taxon>Eurotiomycetes</taxon>
        <taxon>Eurotiomycetidae</taxon>
        <taxon>Eurotiales</taxon>
        <taxon>Aspergillaceae</taxon>
        <taxon>Penicillium</taxon>
    </lineage>
</organism>
<name>A0A9W9LD88_9EURO</name>
<gene>
    <name evidence="3" type="ORF">N7476_002976</name>
</gene>
<feature type="region of interest" description="Disordered" evidence="1">
    <location>
        <begin position="158"/>
        <end position="177"/>
    </location>
</feature>
<keyword evidence="2" id="KW-0812">Transmembrane</keyword>
<evidence type="ECO:0000313" key="3">
    <source>
        <dbReference type="EMBL" id="KAJ5324376.1"/>
    </source>
</evidence>
<sequence>MIRQLFTAAAPSARIACPTLKTQIRQPWQLTKPVTSCLSTRLFSSTSTHQSSPFRLSSDNHTPSPSEGDRYSKYKPKRQWPPDMSKLSQKHQFRLERKYRRRAALKYARPQFVKGVQLAQWAIIGFVVIYAVLFMNWDTKDTPFDGIRENVFASIRGVFSAPPPRGPNRADEKNESS</sequence>
<feature type="region of interest" description="Disordered" evidence="1">
    <location>
        <begin position="47"/>
        <end position="87"/>
    </location>
</feature>